<keyword evidence="2" id="KW-1185">Reference proteome</keyword>
<proteinExistence type="predicted"/>
<dbReference type="Gene3D" id="3.20.80.10">
    <property type="entry name" value="Regulatory factor, effector binding domain"/>
    <property type="match status" value="1"/>
</dbReference>
<organism evidence="1 2">
    <name type="scientific">Christiangramia sediminicola</name>
    <dbReference type="NCBI Taxonomy" id="3073267"/>
    <lineage>
        <taxon>Bacteria</taxon>
        <taxon>Pseudomonadati</taxon>
        <taxon>Bacteroidota</taxon>
        <taxon>Flavobacteriia</taxon>
        <taxon>Flavobacteriales</taxon>
        <taxon>Flavobacteriaceae</taxon>
        <taxon>Christiangramia</taxon>
    </lineage>
</organism>
<gene>
    <name evidence="1" type="ORF">RE431_05160</name>
</gene>
<dbReference type="EMBL" id="JAVJIU010000002">
    <property type="protein sequence ID" value="MDR5590015.1"/>
    <property type="molecule type" value="Genomic_DNA"/>
</dbReference>
<reference evidence="2" key="1">
    <citation type="submission" date="2023-07" db="EMBL/GenBank/DDBJ databases">
        <title>Christiangramia sp. SM2212., a novel bacterium of the family Flavobacteriaceae isolated from the sea sediment.</title>
        <authorList>
            <person name="Wang J."/>
            <person name="Zhang X."/>
        </authorList>
    </citation>
    <scope>NUCLEOTIDE SEQUENCE [LARGE SCALE GENOMIC DNA]</scope>
    <source>
        <strain evidence="2">SM2212</strain>
    </source>
</reference>
<dbReference type="Proteomes" id="UP001257234">
    <property type="component" value="Unassembled WGS sequence"/>
</dbReference>
<evidence type="ECO:0000313" key="2">
    <source>
        <dbReference type="Proteomes" id="UP001257234"/>
    </source>
</evidence>
<dbReference type="InterPro" id="IPR011256">
    <property type="entry name" value="Reg_factor_effector_dom_sf"/>
</dbReference>
<dbReference type="RefSeq" id="WP_309560900.1">
    <property type="nucleotide sequence ID" value="NZ_JAVJIU010000002.1"/>
</dbReference>
<evidence type="ECO:0000313" key="1">
    <source>
        <dbReference type="EMBL" id="MDR5590015.1"/>
    </source>
</evidence>
<sequence>MKKFLFILLGLILLSLVWFLFIKEYDYRFHFQADYSPAVVKRELQDLGTYEIFNATPKISNLHSDQFSELKQEIDFRNNRLDLSWELEQEEDSLTDIYLHIAGPDKIKNRLSILNPFAESNYIDSLKTSFSKLGKGLIEKQKLYRIHIEDTISFSPSLDCVCKPAENIKIENKASQMVRDIQYLEDFVMIHELKLTGFPFLKIKRWDRENDVIDFDFCFPINLAQDIRPNSFVEFQQFPSSTSLKAIYNGNYRISDIAWYELIYEAKKRNLRTTELPIEIFQDNPKEGVDALSWKAEIYLPISE</sequence>
<protein>
    <submittedName>
        <fullName evidence="1">Uncharacterized protein</fullName>
    </submittedName>
</protein>
<accession>A0ABU1ENQ4</accession>
<comment type="caution">
    <text evidence="1">The sequence shown here is derived from an EMBL/GenBank/DDBJ whole genome shotgun (WGS) entry which is preliminary data.</text>
</comment>
<name>A0ABU1ENQ4_9FLAO</name>